<evidence type="ECO:0000256" key="1">
    <source>
        <dbReference type="SAM" id="Phobius"/>
    </source>
</evidence>
<dbReference type="FunFam" id="2.70.70.10:FF:000006">
    <property type="entry name" value="M23 family peptidase"/>
    <property type="match status" value="1"/>
</dbReference>
<evidence type="ECO:0000313" key="4">
    <source>
        <dbReference type="Proteomes" id="UP000250928"/>
    </source>
</evidence>
<keyword evidence="1" id="KW-0812">Transmembrane</keyword>
<keyword evidence="1" id="KW-0472">Membrane</keyword>
<evidence type="ECO:0000259" key="2">
    <source>
        <dbReference type="Pfam" id="PF01551"/>
    </source>
</evidence>
<dbReference type="Pfam" id="PF01551">
    <property type="entry name" value="Peptidase_M23"/>
    <property type="match status" value="1"/>
</dbReference>
<dbReference type="CDD" id="cd12797">
    <property type="entry name" value="M23_peptidase"/>
    <property type="match status" value="1"/>
</dbReference>
<dbReference type="PANTHER" id="PTHR21666">
    <property type="entry name" value="PEPTIDASE-RELATED"/>
    <property type="match status" value="1"/>
</dbReference>
<dbReference type="SUPFAM" id="SSF51261">
    <property type="entry name" value="Duplicated hybrid motif"/>
    <property type="match status" value="1"/>
</dbReference>
<accession>A0A6N4DRU6</accession>
<name>A0A6N4DRU6_9GAMM</name>
<dbReference type="InterPro" id="IPR016047">
    <property type="entry name" value="M23ase_b-sheet_dom"/>
</dbReference>
<dbReference type="AlphaFoldDB" id="A0A6N4DRU6"/>
<gene>
    <name evidence="3" type="ORF">C3L24_09295</name>
</gene>
<proteinExistence type="predicted"/>
<dbReference type="InterPro" id="IPR050570">
    <property type="entry name" value="Cell_wall_metabolism_enzyme"/>
</dbReference>
<sequence>MTVVSRESGSGSLDLFDIVQNRRAGNNMKIILLSDSLHKTGSRSFSLPLLMGFLLLMFLVAAAGATWAGYRYGLETQVAARGEAQANGVLLRLIDEQRHDLSETRERTREHIDALALRLGQLQSHVLRLDALGERLVERGGFDADEFNFSDVPPRGGLAPATGEASSIDVRELIGEMGDLAQVLEDREHKLTLMEGLLTDKALYREITPAGRPVKKGWISSPYGYRKDPKTGKRDFHHGVDVASKENSDVIAVAAGVVTWVGEKSGYGILVEVRHADGYTTRYGHNNKALVQAGDMVAKGQAIALVGSTGRSTGPHVHFEIARGGKALNPHKYLKMVN</sequence>
<dbReference type="Proteomes" id="UP000250928">
    <property type="component" value="Unassembled WGS sequence"/>
</dbReference>
<evidence type="ECO:0000313" key="3">
    <source>
        <dbReference type="EMBL" id="PUE00462.1"/>
    </source>
</evidence>
<dbReference type="GO" id="GO:0004222">
    <property type="term" value="F:metalloendopeptidase activity"/>
    <property type="evidence" value="ECO:0007669"/>
    <property type="project" value="TreeGrafter"/>
</dbReference>
<comment type="caution">
    <text evidence="3">The sequence shown here is derived from an EMBL/GenBank/DDBJ whole genome shotgun (WGS) entry which is preliminary data.</text>
</comment>
<dbReference type="InterPro" id="IPR011055">
    <property type="entry name" value="Dup_hybrid_motif"/>
</dbReference>
<protein>
    <recommendedName>
        <fullName evidence="2">M23ase beta-sheet core domain-containing protein</fullName>
    </recommendedName>
</protein>
<reference evidence="3 4" key="1">
    <citation type="submission" date="2018-01" db="EMBL/GenBank/DDBJ databases">
        <title>Novel co-symbiosis in the lucinid bivalve Phacoides pectinatus.</title>
        <authorList>
            <person name="Lim S.J."/>
            <person name="Davis B.G."/>
            <person name="Gill D.E."/>
            <person name="Engel A.S."/>
            <person name="Anderson L.C."/>
            <person name="Campbell B.J."/>
        </authorList>
    </citation>
    <scope>NUCLEOTIDE SEQUENCE [LARGE SCALE GENOMIC DNA]</scope>
    <source>
        <strain evidence="3">N3_P5</strain>
    </source>
</reference>
<organism evidence="3 4">
    <name type="scientific">Candidatus Sedimenticola endophacoides</name>
    <dbReference type="NCBI Taxonomy" id="2548426"/>
    <lineage>
        <taxon>Bacteria</taxon>
        <taxon>Pseudomonadati</taxon>
        <taxon>Pseudomonadota</taxon>
        <taxon>Gammaproteobacteria</taxon>
        <taxon>Chromatiales</taxon>
        <taxon>Sedimenticolaceae</taxon>
        <taxon>Sedimenticola</taxon>
    </lineage>
</organism>
<dbReference type="EMBL" id="PQCO01000222">
    <property type="protein sequence ID" value="PUE00462.1"/>
    <property type="molecule type" value="Genomic_DNA"/>
</dbReference>
<dbReference type="Gene3D" id="2.70.70.10">
    <property type="entry name" value="Glucose Permease (Domain IIA)"/>
    <property type="match status" value="1"/>
</dbReference>
<keyword evidence="1" id="KW-1133">Transmembrane helix</keyword>
<dbReference type="PANTHER" id="PTHR21666:SF291">
    <property type="entry name" value="STAGE II SPORULATION PROTEIN Q"/>
    <property type="match status" value="1"/>
</dbReference>
<feature type="domain" description="M23ase beta-sheet core" evidence="2">
    <location>
        <begin position="236"/>
        <end position="330"/>
    </location>
</feature>
<feature type="transmembrane region" description="Helical" evidence="1">
    <location>
        <begin position="47"/>
        <end position="70"/>
    </location>
</feature>